<dbReference type="PROSITE" id="PS51464">
    <property type="entry name" value="SIS"/>
    <property type="match status" value="1"/>
</dbReference>
<dbReference type="SUPFAM" id="SSF53697">
    <property type="entry name" value="SIS domain"/>
    <property type="match status" value="1"/>
</dbReference>
<dbReference type="GO" id="GO:0097367">
    <property type="term" value="F:carbohydrate derivative binding"/>
    <property type="evidence" value="ECO:0007669"/>
    <property type="project" value="InterPro"/>
</dbReference>
<feature type="domain" description="SIS" evidence="1">
    <location>
        <begin position="41"/>
        <end position="195"/>
    </location>
</feature>
<evidence type="ECO:0000313" key="2">
    <source>
        <dbReference type="EMBL" id="VAX40432.1"/>
    </source>
</evidence>
<dbReference type="GO" id="GO:0016853">
    <property type="term" value="F:isomerase activity"/>
    <property type="evidence" value="ECO:0007669"/>
    <property type="project" value="UniProtKB-KW"/>
</dbReference>
<dbReference type="EC" id="5.3.1.-" evidence="2"/>
<dbReference type="InterPro" id="IPR001347">
    <property type="entry name" value="SIS_dom"/>
</dbReference>
<dbReference type="CDD" id="cd05006">
    <property type="entry name" value="SIS_GmhA"/>
    <property type="match status" value="1"/>
</dbReference>
<sequence length="198" mass="20706">PTTPTHASAARAALTNARVALDALLADADAVERIETVAREMAACFCAGNKLLACGNGGSACDAMHFCEELTGRFRDDRDPLPAIACTDPGHITCTANDYGYEAVFARWVRALAKPGDVVFLLSTSGTSANVLCAAEVAKEIGCTRVALLGKGGGDLAGCCEHEWIVAGETADRIQELHMLILHTLIECAEGCLQPDSA</sequence>
<feature type="non-terminal residue" evidence="2">
    <location>
        <position position="1"/>
    </location>
</feature>
<organism evidence="2">
    <name type="scientific">hydrothermal vent metagenome</name>
    <dbReference type="NCBI Taxonomy" id="652676"/>
    <lineage>
        <taxon>unclassified sequences</taxon>
        <taxon>metagenomes</taxon>
        <taxon>ecological metagenomes</taxon>
    </lineage>
</organism>
<name>A0A3B1DIB2_9ZZZZ</name>
<evidence type="ECO:0000259" key="1">
    <source>
        <dbReference type="PROSITE" id="PS51464"/>
    </source>
</evidence>
<accession>A0A3B1DIB2</accession>
<dbReference type="InterPro" id="IPR046348">
    <property type="entry name" value="SIS_dom_sf"/>
</dbReference>
<dbReference type="EMBL" id="UOGK01000391">
    <property type="protein sequence ID" value="VAX40432.1"/>
    <property type="molecule type" value="Genomic_DNA"/>
</dbReference>
<gene>
    <name evidence="2" type="ORF">MNBD_PLANCTO03-1079</name>
</gene>
<keyword evidence="2" id="KW-0413">Isomerase</keyword>
<dbReference type="PANTHER" id="PTHR30390:SF7">
    <property type="entry name" value="PHOSPHOHEPTOSE ISOMERASE"/>
    <property type="match status" value="1"/>
</dbReference>
<dbReference type="GO" id="GO:1901135">
    <property type="term" value="P:carbohydrate derivative metabolic process"/>
    <property type="evidence" value="ECO:0007669"/>
    <property type="project" value="InterPro"/>
</dbReference>
<dbReference type="PANTHER" id="PTHR30390">
    <property type="entry name" value="SEDOHEPTULOSE 7-PHOSPHATE ISOMERASE / DNAA INITIATOR-ASSOCIATING FACTOR FOR REPLICATION INITIATION"/>
    <property type="match status" value="1"/>
</dbReference>
<proteinExistence type="predicted"/>
<dbReference type="InterPro" id="IPR035461">
    <property type="entry name" value="GmhA/DiaA"/>
</dbReference>
<dbReference type="Pfam" id="PF13580">
    <property type="entry name" value="SIS_2"/>
    <property type="match status" value="1"/>
</dbReference>
<protein>
    <submittedName>
        <fullName evidence="2">Phosphoheptose isomerase 1</fullName>
        <ecNumber evidence="2">5.3.1.-</ecNumber>
    </submittedName>
</protein>
<dbReference type="Gene3D" id="3.40.50.10490">
    <property type="entry name" value="Glucose-6-phosphate isomerase like protein, domain 1"/>
    <property type="match status" value="1"/>
</dbReference>
<dbReference type="InterPro" id="IPR050099">
    <property type="entry name" value="SIS_GmhA/DiaA_subfam"/>
</dbReference>
<dbReference type="AlphaFoldDB" id="A0A3B1DIB2"/>
<reference evidence="2" key="1">
    <citation type="submission" date="2018-06" db="EMBL/GenBank/DDBJ databases">
        <authorList>
            <person name="Zhirakovskaya E."/>
        </authorList>
    </citation>
    <scope>NUCLEOTIDE SEQUENCE</scope>
</reference>